<evidence type="ECO:0000313" key="5">
    <source>
        <dbReference type="Proteomes" id="UP000240542"/>
    </source>
</evidence>
<dbReference type="PRINTS" id="PR00420">
    <property type="entry name" value="RNGMNOXGNASE"/>
</dbReference>
<dbReference type="GO" id="GO:0071949">
    <property type="term" value="F:FAD binding"/>
    <property type="evidence" value="ECO:0007669"/>
    <property type="project" value="InterPro"/>
</dbReference>
<dbReference type="Gene3D" id="3.50.50.60">
    <property type="entry name" value="FAD/NAD(P)-binding domain"/>
    <property type="match status" value="1"/>
</dbReference>
<keyword evidence="5" id="KW-1185">Reference proteome</keyword>
<dbReference type="SUPFAM" id="SSF51905">
    <property type="entry name" value="FAD/NAD(P)-binding domain"/>
    <property type="match status" value="1"/>
</dbReference>
<dbReference type="PANTHER" id="PTHR13789:SF309">
    <property type="entry name" value="PUTATIVE (AFU_ORTHOLOGUE AFUA_6G14510)-RELATED"/>
    <property type="match status" value="1"/>
</dbReference>
<gene>
    <name evidence="4" type="ORF">CLV63_10834</name>
</gene>
<reference evidence="4 5" key="1">
    <citation type="submission" date="2018-03" db="EMBL/GenBank/DDBJ databases">
        <title>Genomic Encyclopedia of Archaeal and Bacterial Type Strains, Phase II (KMG-II): from individual species to whole genera.</title>
        <authorList>
            <person name="Goeker M."/>
        </authorList>
    </citation>
    <scope>NUCLEOTIDE SEQUENCE [LARGE SCALE GENOMIC DNA]</scope>
    <source>
        <strain evidence="4 5">DSM 45312</strain>
    </source>
</reference>
<dbReference type="Pfam" id="PF01494">
    <property type="entry name" value="FAD_binding_3"/>
    <property type="match status" value="1"/>
</dbReference>
<accession>A0A2P8DJB5</accession>
<keyword evidence="1" id="KW-0560">Oxidoreductase</keyword>
<protein>
    <submittedName>
        <fullName evidence="4">2-polyprenyl-6-methoxyphenol hydroxylase-like FAD-dependent oxidoreductase</fullName>
    </submittedName>
</protein>
<sequence length="388" mass="40369">MAQPHAVVVGAGIGGLAAALALRLKGWSVAVYERAPVVEPGATGLVLSANALRALDALGVGAQVRALGVRVGGTGVRRQDGRWIMHGPRVHPGDPDAVVLASSVLVEALLAAIGGGPETLHTGTAITSVDPGDTRRPARVATDTGDLGAELVVVADGVRSPLRAELFLEHPGAVYAGFTSWRAVVEPRPVDFGESWGRGGVVGVLPFPGGRLYCYATANLPAGQRAGDERAEIVARLADWHAPIPDLFTGAAPEAVVRTDIWHVDTPLPAYHKGRVAVLGDAAHSMTPHLGLGAGLALEDAVVLAHHIDGSTAYVPTALQSYSEARLPRTTALVQRSAQLAEAVQSESPFLTRLRDTAMTAVGLMAPRVLTRYMHSDGEWHPPGGPPL</sequence>
<evidence type="ECO:0000256" key="2">
    <source>
        <dbReference type="ARBA" id="ARBA00023033"/>
    </source>
</evidence>
<comment type="caution">
    <text evidence="4">The sequence shown here is derived from an EMBL/GenBank/DDBJ whole genome shotgun (WGS) entry which is preliminary data.</text>
</comment>
<name>A0A2P8DJB5_9ACTN</name>
<evidence type="ECO:0000256" key="1">
    <source>
        <dbReference type="ARBA" id="ARBA00023002"/>
    </source>
</evidence>
<evidence type="ECO:0000259" key="3">
    <source>
        <dbReference type="Pfam" id="PF01494"/>
    </source>
</evidence>
<dbReference type="AlphaFoldDB" id="A0A2P8DJB5"/>
<dbReference type="PANTHER" id="PTHR13789">
    <property type="entry name" value="MONOOXYGENASE"/>
    <property type="match status" value="1"/>
</dbReference>
<organism evidence="4 5">
    <name type="scientific">Murinocardiopsis flavida</name>
    <dbReference type="NCBI Taxonomy" id="645275"/>
    <lineage>
        <taxon>Bacteria</taxon>
        <taxon>Bacillati</taxon>
        <taxon>Actinomycetota</taxon>
        <taxon>Actinomycetes</taxon>
        <taxon>Streptosporangiales</taxon>
        <taxon>Nocardiopsidaceae</taxon>
        <taxon>Murinocardiopsis</taxon>
    </lineage>
</organism>
<keyword evidence="2" id="KW-0503">Monooxygenase</keyword>
<dbReference type="Proteomes" id="UP000240542">
    <property type="component" value="Unassembled WGS sequence"/>
</dbReference>
<evidence type="ECO:0000313" key="4">
    <source>
        <dbReference type="EMBL" id="PSK97316.1"/>
    </source>
</evidence>
<feature type="domain" description="FAD-binding" evidence="3">
    <location>
        <begin position="6"/>
        <end position="337"/>
    </location>
</feature>
<proteinExistence type="predicted"/>
<dbReference type="InterPro" id="IPR002938">
    <property type="entry name" value="FAD-bd"/>
</dbReference>
<dbReference type="EMBL" id="PYGA01000008">
    <property type="protein sequence ID" value="PSK97316.1"/>
    <property type="molecule type" value="Genomic_DNA"/>
</dbReference>
<dbReference type="RefSeq" id="WP_106583220.1">
    <property type="nucleotide sequence ID" value="NZ_PYGA01000008.1"/>
</dbReference>
<dbReference type="InterPro" id="IPR050493">
    <property type="entry name" value="FAD-dep_Monooxygenase_BioMet"/>
</dbReference>
<dbReference type="GO" id="GO:0004497">
    <property type="term" value="F:monooxygenase activity"/>
    <property type="evidence" value="ECO:0007669"/>
    <property type="project" value="UniProtKB-KW"/>
</dbReference>
<dbReference type="InterPro" id="IPR036188">
    <property type="entry name" value="FAD/NAD-bd_sf"/>
</dbReference>
<dbReference type="OrthoDB" id="9782160at2"/>